<dbReference type="NCBIfam" id="TIGR02937">
    <property type="entry name" value="sigma70-ECF"/>
    <property type="match status" value="1"/>
</dbReference>
<dbReference type="PANTHER" id="PTHR43133">
    <property type="entry name" value="RNA POLYMERASE ECF-TYPE SIGMA FACTO"/>
    <property type="match status" value="1"/>
</dbReference>
<dbReference type="EMBL" id="CP001878">
    <property type="protein sequence ID" value="ADC50490.1"/>
    <property type="molecule type" value="Genomic_DNA"/>
</dbReference>
<dbReference type="PANTHER" id="PTHR43133:SF60">
    <property type="entry name" value="RNA POLYMERASE SIGMA FACTOR SIGV"/>
    <property type="match status" value="1"/>
</dbReference>
<organism evidence="9 10">
    <name type="scientific">Alkalihalophilus pseudofirmus (strain ATCC BAA-2126 / JCM 17055 / OF4)</name>
    <name type="common">Bacillus pseudofirmus</name>
    <dbReference type="NCBI Taxonomy" id="398511"/>
    <lineage>
        <taxon>Bacteria</taxon>
        <taxon>Bacillati</taxon>
        <taxon>Bacillota</taxon>
        <taxon>Bacilli</taxon>
        <taxon>Bacillales</taxon>
        <taxon>Bacillaceae</taxon>
        <taxon>Alkalihalophilus</taxon>
    </lineage>
</organism>
<dbReference type="Pfam" id="PF04542">
    <property type="entry name" value="Sigma70_r2"/>
    <property type="match status" value="1"/>
</dbReference>
<dbReference type="CDD" id="cd06171">
    <property type="entry name" value="Sigma70_r4"/>
    <property type="match status" value="1"/>
</dbReference>
<dbReference type="InterPro" id="IPR039425">
    <property type="entry name" value="RNA_pol_sigma-70-like"/>
</dbReference>
<proteinExistence type="inferred from homology"/>
<name>D3FWJ2_ALKPO</name>
<evidence type="ECO:0000256" key="6">
    <source>
        <dbReference type="RuleBase" id="RU000716"/>
    </source>
</evidence>
<accession>D3FWJ2</accession>
<dbReference type="Gene3D" id="1.10.1740.10">
    <property type="match status" value="1"/>
</dbReference>
<evidence type="ECO:0000313" key="9">
    <source>
        <dbReference type="EMBL" id="ADC50490.1"/>
    </source>
</evidence>
<dbReference type="GO" id="GO:0016987">
    <property type="term" value="F:sigma factor activity"/>
    <property type="evidence" value="ECO:0007669"/>
    <property type="project" value="UniProtKB-KW"/>
</dbReference>
<protein>
    <recommendedName>
        <fullName evidence="6">RNA polymerase sigma factor</fullName>
    </recommendedName>
</protein>
<evidence type="ECO:0000259" key="8">
    <source>
        <dbReference type="Pfam" id="PF08281"/>
    </source>
</evidence>
<dbReference type="InterPro" id="IPR014284">
    <property type="entry name" value="RNA_pol_sigma-70_dom"/>
</dbReference>
<dbReference type="KEGG" id="bpf:BpOF4_12185"/>
<evidence type="ECO:0000313" key="10">
    <source>
        <dbReference type="Proteomes" id="UP000001544"/>
    </source>
</evidence>
<dbReference type="InterPro" id="IPR013249">
    <property type="entry name" value="RNA_pol_sigma70_r4_t2"/>
</dbReference>
<dbReference type="GO" id="GO:0003677">
    <property type="term" value="F:DNA binding"/>
    <property type="evidence" value="ECO:0007669"/>
    <property type="project" value="UniProtKB-KW"/>
</dbReference>
<feature type="domain" description="RNA polymerase sigma factor 70 region 4 type 2" evidence="8">
    <location>
        <begin position="122"/>
        <end position="173"/>
    </location>
</feature>
<dbReference type="InterPro" id="IPR036388">
    <property type="entry name" value="WH-like_DNA-bd_sf"/>
</dbReference>
<dbReference type="Proteomes" id="UP000001544">
    <property type="component" value="Chromosome"/>
</dbReference>
<keyword evidence="10" id="KW-1185">Reference proteome</keyword>
<dbReference type="Pfam" id="PF08281">
    <property type="entry name" value="Sigma70_r4_2"/>
    <property type="match status" value="1"/>
</dbReference>
<dbReference type="PROSITE" id="PS01063">
    <property type="entry name" value="SIGMA70_ECF"/>
    <property type="match status" value="1"/>
</dbReference>
<keyword evidence="4 6" id="KW-0238">DNA-binding</keyword>
<dbReference type="HOGENOM" id="CLU_047691_3_1_9"/>
<dbReference type="InterPro" id="IPR000838">
    <property type="entry name" value="RNA_pol_sigma70_ECF_CS"/>
</dbReference>
<gene>
    <name evidence="9" type="primary">sigC</name>
    <name evidence="9" type="ordered locus">BpOF4_12185</name>
</gene>
<keyword evidence="2 6" id="KW-0805">Transcription regulation</keyword>
<feature type="domain" description="RNA polymerase sigma-70 region 2" evidence="7">
    <location>
        <begin position="22"/>
        <end position="86"/>
    </location>
</feature>
<dbReference type="STRING" id="398511.BpOF4_12185"/>
<evidence type="ECO:0000256" key="4">
    <source>
        <dbReference type="ARBA" id="ARBA00023125"/>
    </source>
</evidence>
<dbReference type="eggNOG" id="COG1595">
    <property type="taxonomic scope" value="Bacteria"/>
</dbReference>
<dbReference type="RefSeq" id="WP_012957854.1">
    <property type="nucleotide sequence ID" value="NC_013791.2"/>
</dbReference>
<dbReference type="InterPro" id="IPR013324">
    <property type="entry name" value="RNA_pol_sigma_r3/r4-like"/>
</dbReference>
<evidence type="ECO:0000256" key="2">
    <source>
        <dbReference type="ARBA" id="ARBA00023015"/>
    </source>
</evidence>
<dbReference type="GO" id="GO:0006950">
    <property type="term" value="P:response to stress"/>
    <property type="evidence" value="ECO:0007669"/>
    <property type="project" value="UniProtKB-ARBA"/>
</dbReference>
<evidence type="ECO:0000256" key="1">
    <source>
        <dbReference type="ARBA" id="ARBA00010641"/>
    </source>
</evidence>
<evidence type="ECO:0000256" key="5">
    <source>
        <dbReference type="ARBA" id="ARBA00023163"/>
    </source>
</evidence>
<keyword evidence="3 6" id="KW-0731">Sigma factor</keyword>
<dbReference type="GO" id="GO:0006352">
    <property type="term" value="P:DNA-templated transcription initiation"/>
    <property type="evidence" value="ECO:0007669"/>
    <property type="project" value="InterPro"/>
</dbReference>
<evidence type="ECO:0000259" key="7">
    <source>
        <dbReference type="Pfam" id="PF04542"/>
    </source>
</evidence>
<dbReference type="SUPFAM" id="SSF88659">
    <property type="entry name" value="Sigma3 and sigma4 domains of RNA polymerase sigma factors"/>
    <property type="match status" value="1"/>
</dbReference>
<evidence type="ECO:0000256" key="3">
    <source>
        <dbReference type="ARBA" id="ARBA00023082"/>
    </source>
</evidence>
<dbReference type="NCBIfam" id="NF006930">
    <property type="entry name" value="PRK09415.1"/>
    <property type="match status" value="1"/>
</dbReference>
<dbReference type="AlphaFoldDB" id="D3FWJ2"/>
<dbReference type="Gene3D" id="1.10.10.10">
    <property type="entry name" value="Winged helix-like DNA-binding domain superfamily/Winged helix DNA-binding domain"/>
    <property type="match status" value="1"/>
</dbReference>
<comment type="similarity">
    <text evidence="1 6">Belongs to the sigma-70 factor family. ECF subfamily.</text>
</comment>
<sequence>MHTYYEKTEEKEMDKEALLTELMNEYGNGVLKLIFSYVHQQDIAEDLAQEVFVKVYQKIDQFEQRASLKTWLYRIAINSSKDYLKSWHTKNVQTSEEGNMIEHMVDLRTPESNLIERTEEEELVTKVLSLPLMYKEVIYLYYYEEYSIQEISELLQINKNTVKTRLFQARKKLKQSFVGGVN</sequence>
<dbReference type="InterPro" id="IPR013325">
    <property type="entry name" value="RNA_pol_sigma_r2"/>
</dbReference>
<dbReference type="SUPFAM" id="SSF88946">
    <property type="entry name" value="Sigma2 domain of RNA polymerase sigma factors"/>
    <property type="match status" value="1"/>
</dbReference>
<dbReference type="InterPro" id="IPR007627">
    <property type="entry name" value="RNA_pol_sigma70_r2"/>
</dbReference>
<reference evidence="9 10" key="1">
    <citation type="journal article" date="2011" name="Environ. Microbiol.">
        <title>Genome of alkaliphilic Bacillus pseudofirmus OF4 reveals adaptations that support the ability to grow in an external pH range from 7.5 to 11.4.</title>
        <authorList>
            <person name="Janto B."/>
            <person name="Ahmed A."/>
            <person name="Ito M."/>
            <person name="Liu J."/>
            <person name="Hicks D.B."/>
            <person name="Pagni S."/>
            <person name="Fackelmayer O.J."/>
            <person name="Smith T.A."/>
            <person name="Earl J."/>
            <person name="Elbourne L.D."/>
            <person name="Hassan K."/>
            <person name="Paulsen I.T."/>
            <person name="Kolsto A.B."/>
            <person name="Tourasse N.J."/>
            <person name="Ehrlich G.D."/>
            <person name="Boissy R."/>
            <person name="Ivey D.M."/>
            <person name="Li G."/>
            <person name="Xue Y."/>
            <person name="Ma Y."/>
            <person name="Hu F.Z."/>
            <person name="Krulwich T.A."/>
        </authorList>
    </citation>
    <scope>NUCLEOTIDE SEQUENCE [LARGE SCALE GENOMIC DNA]</scope>
    <source>
        <strain evidence="10">ATCC BAA-2126 / JCM 17055 / OF4</strain>
    </source>
</reference>
<keyword evidence="5 6" id="KW-0804">Transcription</keyword>